<reference evidence="1" key="1">
    <citation type="submission" date="2019-12" db="EMBL/GenBank/DDBJ databases">
        <title>Genome sequencing and annotation of Brassica cretica.</title>
        <authorList>
            <person name="Studholme D.J."/>
            <person name="Sarris P."/>
        </authorList>
    </citation>
    <scope>NUCLEOTIDE SEQUENCE</scope>
    <source>
        <strain evidence="1">PFS-109/04</strain>
        <tissue evidence="1">Leaf</tissue>
    </source>
</reference>
<dbReference type="Proteomes" id="UP000712600">
    <property type="component" value="Unassembled WGS sequence"/>
</dbReference>
<accession>A0A8S9Q3X5</accession>
<evidence type="ECO:0000313" key="1">
    <source>
        <dbReference type="EMBL" id="KAF3538465.1"/>
    </source>
</evidence>
<protein>
    <submittedName>
        <fullName evidence="1">Uncharacterized protein</fullName>
    </submittedName>
</protein>
<gene>
    <name evidence="1" type="ORF">F2Q69_00019321</name>
</gene>
<dbReference type="EMBL" id="QGKX02001290">
    <property type="protein sequence ID" value="KAF3538465.1"/>
    <property type="molecule type" value="Genomic_DNA"/>
</dbReference>
<dbReference type="AlphaFoldDB" id="A0A8S9Q3X5"/>
<name>A0A8S9Q3X5_BRACR</name>
<sequence length="75" mass="8175">MVTKKMTLMIIAVVVVIAAVVVFAPAVAVITRWTNKDALIVTPPWSVDFRSGDDIYVAKIMDLEVIVVAMVMVAQ</sequence>
<proteinExistence type="predicted"/>
<organism evidence="1 2">
    <name type="scientific">Brassica cretica</name>
    <name type="common">Mustard</name>
    <dbReference type="NCBI Taxonomy" id="69181"/>
    <lineage>
        <taxon>Eukaryota</taxon>
        <taxon>Viridiplantae</taxon>
        <taxon>Streptophyta</taxon>
        <taxon>Embryophyta</taxon>
        <taxon>Tracheophyta</taxon>
        <taxon>Spermatophyta</taxon>
        <taxon>Magnoliopsida</taxon>
        <taxon>eudicotyledons</taxon>
        <taxon>Gunneridae</taxon>
        <taxon>Pentapetalae</taxon>
        <taxon>rosids</taxon>
        <taxon>malvids</taxon>
        <taxon>Brassicales</taxon>
        <taxon>Brassicaceae</taxon>
        <taxon>Brassiceae</taxon>
        <taxon>Brassica</taxon>
    </lineage>
</organism>
<evidence type="ECO:0000313" key="2">
    <source>
        <dbReference type="Proteomes" id="UP000712600"/>
    </source>
</evidence>
<comment type="caution">
    <text evidence="1">The sequence shown here is derived from an EMBL/GenBank/DDBJ whole genome shotgun (WGS) entry which is preliminary data.</text>
</comment>